<keyword evidence="3" id="KW-1185">Reference proteome</keyword>
<evidence type="ECO:0000313" key="2">
    <source>
        <dbReference type="EMBL" id="EGG04121.1"/>
    </source>
</evidence>
<evidence type="ECO:0008006" key="4">
    <source>
        <dbReference type="Google" id="ProtNLM"/>
    </source>
</evidence>
<dbReference type="EMBL" id="GL883120">
    <property type="protein sequence ID" value="EGG04121.1"/>
    <property type="molecule type" value="Genomic_DNA"/>
</dbReference>
<dbReference type="InParanoid" id="F4RU60"/>
<dbReference type="VEuPathDB" id="FungiDB:MELLADRAFT_65154"/>
<evidence type="ECO:0000313" key="3">
    <source>
        <dbReference type="Proteomes" id="UP000001072"/>
    </source>
</evidence>
<dbReference type="AlphaFoldDB" id="F4RU60"/>
<sequence>MLFKQMFAFVLAMFSVLQIDQGVIAAPLEARQGCVKSHYPCSRLLCEDSQETNYSYDSREANHTYQAREANYSYDSREANHTYQAREANHTYQARQANHS</sequence>
<dbReference type="KEGG" id="mlr:MELLADRAFT_65154"/>
<feature type="signal peptide" evidence="1">
    <location>
        <begin position="1"/>
        <end position="25"/>
    </location>
</feature>
<accession>F4RU60</accession>
<dbReference type="OrthoDB" id="10669047at2759"/>
<dbReference type="Proteomes" id="UP000001072">
    <property type="component" value="Unassembled WGS sequence"/>
</dbReference>
<dbReference type="HOGENOM" id="CLU_2306713_0_0_1"/>
<dbReference type="GeneID" id="18930389"/>
<organism evidence="3">
    <name type="scientific">Melampsora larici-populina (strain 98AG31 / pathotype 3-4-7)</name>
    <name type="common">Poplar leaf rust fungus</name>
    <dbReference type="NCBI Taxonomy" id="747676"/>
    <lineage>
        <taxon>Eukaryota</taxon>
        <taxon>Fungi</taxon>
        <taxon>Dikarya</taxon>
        <taxon>Basidiomycota</taxon>
        <taxon>Pucciniomycotina</taxon>
        <taxon>Pucciniomycetes</taxon>
        <taxon>Pucciniales</taxon>
        <taxon>Melampsoraceae</taxon>
        <taxon>Melampsora</taxon>
    </lineage>
</organism>
<reference evidence="3" key="1">
    <citation type="journal article" date="2011" name="Proc. Natl. Acad. Sci. U.S.A.">
        <title>Obligate biotrophy features unraveled by the genomic analysis of rust fungi.</title>
        <authorList>
            <person name="Duplessis S."/>
            <person name="Cuomo C.A."/>
            <person name="Lin Y.-C."/>
            <person name="Aerts A."/>
            <person name="Tisserant E."/>
            <person name="Veneault-Fourrey C."/>
            <person name="Joly D.L."/>
            <person name="Hacquard S."/>
            <person name="Amselem J."/>
            <person name="Cantarel B.L."/>
            <person name="Chiu R."/>
            <person name="Coutinho P.M."/>
            <person name="Feau N."/>
            <person name="Field M."/>
            <person name="Frey P."/>
            <person name="Gelhaye E."/>
            <person name="Goldberg J."/>
            <person name="Grabherr M.G."/>
            <person name="Kodira C.D."/>
            <person name="Kohler A."/>
            <person name="Kuees U."/>
            <person name="Lindquist E.A."/>
            <person name="Lucas S.M."/>
            <person name="Mago R."/>
            <person name="Mauceli E."/>
            <person name="Morin E."/>
            <person name="Murat C."/>
            <person name="Pangilinan J.L."/>
            <person name="Park R."/>
            <person name="Pearson M."/>
            <person name="Quesneville H."/>
            <person name="Rouhier N."/>
            <person name="Sakthikumar S."/>
            <person name="Salamov A.A."/>
            <person name="Schmutz J."/>
            <person name="Selles B."/>
            <person name="Shapiro H."/>
            <person name="Tanguay P."/>
            <person name="Tuskan G.A."/>
            <person name="Henrissat B."/>
            <person name="Van de Peer Y."/>
            <person name="Rouze P."/>
            <person name="Ellis J.G."/>
            <person name="Dodds P.N."/>
            <person name="Schein J.E."/>
            <person name="Zhong S."/>
            <person name="Hamelin R.C."/>
            <person name="Grigoriev I.V."/>
            <person name="Szabo L.J."/>
            <person name="Martin F."/>
        </authorList>
    </citation>
    <scope>NUCLEOTIDE SEQUENCE [LARGE SCALE GENOMIC DNA]</scope>
    <source>
        <strain evidence="3">98AG31 / pathotype 3-4-7</strain>
    </source>
</reference>
<proteinExistence type="predicted"/>
<dbReference type="RefSeq" id="XP_007412582.1">
    <property type="nucleotide sequence ID" value="XM_007412520.1"/>
</dbReference>
<name>F4RU60_MELLP</name>
<keyword evidence="1" id="KW-0732">Signal</keyword>
<feature type="chain" id="PRO_5003321791" description="Secreted protein" evidence="1">
    <location>
        <begin position="26"/>
        <end position="100"/>
    </location>
</feature>
<gene>
    <name evidence="2" type="ORF">MELLADRAFT_65154</name>
</gene>
<evidence type="ECO:0000256" key="1">
    <source>
        <dbReference type="SAM" id="SignalP"/>
    </source>
</evidence>
<protein>
    <recommendedName>
        <fullName evidence="4">Secreted protein</fullName>
    </recommendedName>
</protein>